<dbReference type="EMBL" id="QYRT01000001">
    <property type="protein sequence ID" value="TIH40906.1"/>
    <property type="molecule type" value="Genomic_DNA"/>
</dbReference>
<proteinExistence type="inferred from homology"/>
<dbReference type="InterPro" id="IPR051795">
    <property type="entry name" value="Glycosyl_Hydrlase_43"/>
</dbReference>
<dbReference type="InterPro" id="IPR023296">
    <property type="entry name" value="Glyco_hydro_beta-prop_sf"/>
</dbReference>
<comment type="caution">
    <text evidence="8">The sequence shown here is derived from an EMBL/GenBank/DDBJ whole genome shotgun (WGS) entry which is preliminary data.</text>
</comment>
<organism evidence="8 9">
    <name type="scientific">Subtercola vilae</name>
    <dbReference type="NCBI Taxonomy" id="2056433"/>
    <lineage>
        <taxon>Bacteria</taxon>
        <taxon>Bacillati</taxon>
        <taxon>Actinomycetota</taxon>
        <taxon>Actinomycetes</taxon>
        <taxon>Micrococcales</taxon>
        <taxon>Microbacteriaceae</taxon>
        <taxon>Subtercola</taxon>
    </lineage>
</organism>
<keyword evidence="2 6" id="KW-0378">Hydrolase</keyword>
<evidence type="ECO:0000256" key="3">
    <source>
        <dbReference type="ARBA" id="ARBA00023295"/>
    </source>
</evidence>
<dbReference type="Proteomes" id="UP000306192">
    <property type="component" value="Unassembled WGS sequence"/>
</dbReference>
<evidence type="ECO:0000256" key="2">
    <source>
        <dbReference type="ARBA" id="ARBA00022801"/>
    </source>
</evidence>
<evidence type="ECO:0000313" key="8">
    <source>
        <dbReference type="EMBL" id="TIH40906.1"/>
    </source>
</evidence>
<dbReference type="RefSeq" id="WP_136640239.1">
    <property type="nucleotide sequence ID" value="NZ_QYRT01000001.1"/>
</dbReference>
<evidence type="ECO:0000313" key="9">
    <source>
        <dbReference type="Proteomes" id="UP000306192"/>
    </source>
</evidence>
<evidence type="ECO:0000256" key="5">
    <source>
        <dbReference type="PIRSR" id="PIRSR606710-2"/>
    </source>
</evidence>
<accession>A0A4T2CEF1</accession>
<sequence>MTEYPNPLIPGFNPDPSVVKVGDDYYIVTSTFEYLPGIPVYHSTDFVTWSQIGNVITRMEQAELENVVTAGGVWAPTIRYRDGLFYVIVTIAMGRGCMLYTATDPAGRWSDGIVLEGIEGIDPDLNWDDEGTAYVTFSGLITKGPDLGKHLGIQQVKVDLVKGVALEEPRSLWAGTGLKFPEAPHLYRRGEFWYLMIAEGGTERGHGESIARGTSPEGPFEGFAGNPFLSARSTNRPIQNTGHGDLVETPDGQTSIVLLGMRPRGGTQAFSALGRETFVSSIEWVDGWPVAQPVVLRPRAGSTSYALTFGGEGAGVGSVSAGAASGLTPTPTPAPDAAPVPVLDDGWLAIRRETTSVASLTARPGWLVIDADGSTLDDPSPTFVGRRQLNQTAAFTTVVDAAGGTGGLAARYDEDHHYEIEVTGSEAGGEAGNRIVARARLSGFEQTFEATLPAGPVTLHLDSVNTGGGFSPRAMSSDRVLLWASVGDAVVHLADLDGRYLTAETAASFTGRVVGLYATAGRVAFSSFDYVGSED</sequence>
<dbReference type="SUPFAM" id="SSF75005">
    <property type="entry name" value="Arabinanase/levansucrase/invertase"/>
    <property type="match status" value="1"/>
</dbReference>
<dbReference type="GO" id="GO:0005975">
    <property type="term" value="P:carbohydrate metabolic process"/>
    <property type="evidence" value="ECO:0007669"/>
    <property type="project" value="InterPro"/>
</dbReference>
<dbReference type="Pfam" id="PF17851">
    <property type="entry name" value="GH43_C2"/>
    <property type="match status" value="1"/>
</dbReference>
<reference evidence="8 9" key="1">
    <citation type="journal article" date="2019" name="Microorganisms">
        <title>Systematic Affiliation and Genome Analysis of Subtercola vilae DB165(T) with Particular Emphasis on Cold Adaptation of an Isolate from a High-Altitude Cold Volcano Lake.</title>
        <authorList>
            <person name="Villalobos A.S."/>
            <person name="Wiese J."/>
            <person name="Imhoff J.F."/>
            <person name="Dorador C."/>
            <person name="Keller A."/>
            <person name="Hentschel U."/>
        </authorList>
    </citation>
    <scope>NUCLEOTIDE SEQUENCE [LARGE SCALE GENOMIC DNA]</scope>
    <source>
        <strain evidence="8 9">DB165</strain>
    </source>
</reference>
<evidence type="ECO:0000256" key="1">
    <source>
        <dbReference type="ARBA" id="ARBA00009865"/>
    </source>
</evidence>
<dbReference type="GO" id="GO:0004553">
    <property type="term" value="F:hydrolase activity, hydrolyzing O-glycosyl compounds"/>
    <property type="evidence" value="ECO:0007669"/>
    <property type="project" value="InterPro"/>
</dbReference>
<dbReference type="InterPro" id="IPR013320">
    <property type="entry name" value="ConA-like_dom_sf"/>
</dbReference>
<evidence type="ECO:0000256" key="4">
    <source>
        <dbReference type="PIRSR" id="PIRSR606710-1"/>
    </source>
</evidence>
<dbReference type="SUPFAM" id="SSF49899">
    <property type="entry name" value="Concanavalin A-like lectins/glucanases"/>
    <property type="match status" value="1"/>
</dbReference>
<evidence type="ECO:0000259" key="7">
    <source>
        <dbReference type="Pfam" id="PF17851"/>
    </source>
</evidence>
<name>A0A4T2CEF1_9MICO</name>
<dbReference type="InterPro" id="IPR041542">
    <property type="entry name" value="GH43_C2"/>
</dbReference>
<keyword evidence="3 6" id="KW-0326">Glycosidase</keyword>
<protein>
    <submittedName>
        <fullName evidence="8">Glycoside hydrolase family 43 protein</fullName>
    </submittedName>
</protein>
<dbReference type="InterPro" id="IPR006710">
    <property type="entry name" value="Glyco_hydro_43"/>
</dbReference>
<evidence type="ECO:0000256" key="6">
    <source>
        <dbReference type="RuleBase" id="RU361187"/>
    </source>
</evidence>
<keyword evidence="9" id="KW-1185">Reference proteome</keyword>
<dbReference type="OrthoDB" id="9801455at2"/>
<feature type="site" description="Important for catalytic activity, responsible for pKa modulation of the active site Glu and correct orientation of both the proton donor and substrate" evidence="5">
    <location>
        <position position="122"/>
    </location>
</feature>
<dbReference type="Pfam" id="PF04616">
    <property type="entry name" value="Glyco_hydro_43"/>
    <property type="match status" value="1"/>
</dbReference>
<comment type="similarity">
    <text evidence="1 6">Belongs to the glycosyl hydrolase 43 family.</text>
</comment>
<feature type="active site" description="Proton acceptor" evidence="4">
    <location>
        <position position="15"/>
    </location>
</feature>
<dbReference type="Gene3D" id="2.115.10.20">
    <property type="entry name" value="Glycosyl hydrolase domain, family 43"/>
    <property type="match status" value="1"/>
</dbReference>
<gene>
    <name evidence="8" type="ORF">D4765_00410</name>
</gene>
<dbReference type="PANTHER" id="PTHR42812:SF12">
    <property type="entry name" value="BETA-XYLOSIDASE-RELATED"/>
    <property type="match status" value="1"/>
</dbReference>
<dbReference type="AlphaFoldDB" id="A0A4T2CEF1"/>
<dbReference type="Gene3D" id="2.60.120.200">
    <property type="match status" value="1"/>
</dbReference>
<feature type="domain" description="Beta-xylosidase C-terminal Concanavalin A-like" evidence="7">
    <location>
        <begin position="343"/>
        <end position="521"/>
    </location>
</feature>
<dbReference type="CDD" id="cd18617">
    <property type="entry name" value="GH43_XynB-like"/>
    <property type="match status" value="1"/>
</dbReference>
<feature type="active site" description="Proton donor" evidence="4">
    <location>
        <position position="182"/>
    </location>
</feature>
<dbReference type="PANTHER" id="PTHR42812">
    <property type="entry name" value="BETA-XYLOSIDASE"/>
    <property type="match status" value="1"/>
</dbReference>